<dbReference type="PANTHER" id="PTHR30629:SF6">
    <property type="entry name" value="PROPHAGE INTEGRASE INTA-RELATED"/>
    <property type="match status" value="1"/>
</dbReference>
<sequence length="509" mass="57730">MQIKITQDVLDQLQFDAVPTGLDARGKLVTEPNHRGVDYLVRDSEMKGFGVRVSKNAISFFVQRKMGGSTSVKRALGIYRKELHTVTEARKRAGIWLGLMRSGVDPLLEITEQKERTDAAKARQKRTFGLVFEAYMDERKSQVAPKTYKDWVQVQRWMADTELWCTPFDKVTPEIVGRSLAYWYAPNPEFDRDDPVKAQLSPYLRDISSGNKIYRTLCAAYNHAALSDVNGLLDKRATPFSIYRRRNPLPQARARTTVLPTTKTSGEKWLKTLGTLHADPALTVNVAADYLLCVLLWGGRRTETQKLTWDCVDFEEKSVTFRGTLTKNKIEHVFPLTPFIAELLRQRREKNLLPRGSVVATAREPEHWVFPSRQRGKHIVDVRSLLDRCNAASGLRVGLHDLRRTFGTELARDTAGDVAMVKVAMNHAQARDDVTLRHYIQEKVELLRPLYEARERRLMRLAGLIEEPEVAEPAPAGPAASIGAEQIQNILKDPALREQLLRALLTPQS</sequence>
<evidence type="ECO:0000313" key="5">
    <source>
        <dbReference type="EMBL" id="PMS23059.1"/>
    </source>
</evidence>
<keyword evidence="3" id="KW-0233">DNA recombination</keyword>
<dbReference type="OrthoDB" id="8556969at2"/>
<dbReference type="GO" id="GO:0006310">
    <property type="term" value="P:DNA recombination"/>
    <property type="evidence" value="ECO:0007669"/>
    <property type="project" value="UniProtKB-KW"/>
</dbReference>
<dbReference type="Gene3D" id="3.30.160.390">
    <property type="entry name" value="Integrase, DNA-binding domain"/>
    <property type="match status" value="1"/>
</dbReference>
<dbReference type="RefSeq" id="WP_102643749.1">
    <property type="nucleotide sequence ID" value="NZ_PNYA01000002.1"/>
</dbReference>
<dbReference type="GO" id="GO:0003677">
    <property type="term" value="F:DNA binding"/>
    <property type="evidence" value="ECO:0007669"/>
    <property type="project" value="InterPro"/>
</dbReference>
<proteinExistence type="inferred from homology"/>
<evidence type="ECO:0000259" key="4">
    <source>
        <dbReference type="PROSITE" id="PS51898"/>
    </source>
</evidence>
<protein>
    <recommendedName>
        <fullName evidence="4">Tyr recombinase domain-containing protein</fullName>
    </recommendedName>
</protein>
<dbReference type="InterPro" id="IPR011010">
    <property type="entry name" value="DNA_brk_join_enz"/>
</dbReference>
<evidence type="ECO:0000313" key="6">
    <source>
        <dbReference type="Proteomes" id="UP000235616"/>
    </source>
</evidence>
<keyword evidence="6" id="KW-1185">Reference proteome</keyword>
<evidence type="ECO:0000256" key="3">
    <source>
        <dbReference type="ARBA" id="ARBA00023172"/>
    </source>
</evidence>
<evidence type="ECO:0000256" key="2">
    <source>
        <dbReference type="ARBA" id="ARBA00022908"/>
    </source>
</evidence>
<comment type="similarity">
    <text evidence="1">Belongs to the 'phage' integrase family.</text>
</comment>
<dbReference type="InterPro" id="IPR002104">
    <property type="entry name" value="Integrase_catalytic"/>
</dbReference>
<dbReference type="GO" id="GO:0015074">
    <property type="term" value="P:DNA integration"/>
    <property type="evidence" value="ECO:0007669"/>
    <property type="project" value="UniProtKB-KW"/>
</dbReference>
<dbReference type="Pfam" id="PF00589">
    <property type="entry name" value="Phage_integrase"/>
    <property type="match status" value="1"/>
</dbReference>
<name>A0A2N7W0W5_9BURK</name>
<dbReference type="InterPro" id="IPR013762">
    <property type="entry name" value="Integrase-like_cat_sf"/>
</dbReference>
<feature type="domain" description="Tyr recombinase" evidence="4">
    <location>
        <begin position="258"/>
        <end position="452"/>
    </location>
</feature>
<gene>
    <name evidence="5" type="ORF">C0Z18_02220</name>
</gene>
<dbReference type="SUPFAM" id="SSF56349">
    <property type="entry name" value="DNA breaking-rejoining enzymes"/>
    <property type="match status" value="1"/>
</dbReference>
<reference evidence="5 6" key="1">
    <citation type="submission" date="2018-01" db="EMBL/GenBank/DDBJ databases">
        <title>Whole genome analyses suggest that Burkholderia sensu lato contains two further novel genera in the rhizoxinica-symbiotica group Mycetohabitans gen. nov., and Trinickia gen. nov.: implications for the evolution of diazotrophy and nodulation in the Burkholderiaceae.</title>
        <authorList>
            <person name="Estrada-de los Santos P."/>
            <person name="Palmer M."/>
            <person name="Chavez-Ramirez B."/>
            <person name="Beukes C."/>
            <person name="Steenkamp E.T."/>
            <person name="Hirsch A.M."/>
            <person name="Manyaka P."/>
            <person name="Maluk M."/>
            <person name="Lafos M."/>
            <person name="Crook M."/>
            <person name="Gross E."/>
            <person name="Simon M.F."/>
            <person name="Bueno dos Reis Junior F."/>
            <person name="Poole P.S."/>
            <person name="Venter S.N."/>
            <person name="James E.K."/>
        </authorList>
    </citation>
    <scope>NUCLEOTIDE SEQUENCE [LARGE SCALE GENOMIC DNA]</scope>
    <source>
        <strain evidence="5 6">GIMN1.004</strain>
    </source>
</reference>
<dbReference type="InterPro" id="IPR050808">
    <property type="entry name" value="Phage_Integrase"/>
</dbReference>
<dbReference type="PANTHER" id="PTHR30629">
    <property type="entry name" value="PROPHAGE INTEGRASE"/>
    <property type="match status" value="1"/>
</dbReference>
<dbReference type="EMBL" id="PNYA01000002">
    <property type="protein sequence ID" value="PMS23059.1"/>
    <property type="molecule type" value="Genomic_DNA"/>
</dbReference>
<organism evidence="5 6">
    <name type="scientific">Trinickia dabaoshanensis</name>
    <dbReference type="NCBI Taxonomy" id="564714"/>
    <lineage>
        <taxon>Bacteria</taxon>
        <taxon>Pseudomonadati</taxon>
        <taxon>Pseudomonadota</taxon>
        <taxon>Betaproteobacteria</taxon>
        <taxon>Burkholderiales</taxon>
        <taxon>Burkholderiaceae</taxon>
        <taxon>Trinickia</taxon>
    </lineage>
</organism>
<accession>A0A2N7W0W5</accession>
<dbReference type="PROSITE" id="PS51898">
    <property type="entry name" value="TYR_RECOMBINASE"/>
    <property type="match status" value="1"/>
</dbReference>
<evidence type="ECO:0000256" key="1">
    <source>
        <dbReference type="ARBA" id="ARBA00008857"/>
    </source>
</evidence>
<dbReference type="AlphaFoldDB" id="A0A2N7W0W5"/>
<keyword evidence="2" id="KW-0229">DNA integration</keyword>
<dbReference type="InterPro" id="IPR038488">
    <property type="entry name" value="Integrase_DNA-bd_sf"/>
</dbReference>
<dbReference type="Proteomes" id="UP000235616">
    <property type="component" value="Unassembled WGS sequence"/>
</dbReference>
<comment type="caution">
    <text evidence="5">The sequence shown here is derived from an EMBL/GenBank/DDBJ whole genome shotgun (WGS) entry which is preliminary data.</text>
</comment>
<dbReference type="Gene3D" id="1.10.443.10">
    <property type="entry name" value="Intergrase catalytic core"/>
    <property type="match status" value="1"/>
</dbReference>